<proteinExistence type="predicted"/>
<dbReference type="Gene3D" id="3.40.50.10490">
    <property type="entry name" value="Glucose-6-phosphate isomerase like protein, domain 1"/>
    <property type="match status" value="1"/>
</dbReference>
<dbReference type="PROSITE" id="PS01272">
    <property type="entry name" value="GCKR"/>
    <property type="match status" value="1"/>
</dbReference>
<reference evidence="2 3" key="1">
    <citation type="submission" date="2020-04" db="EMBL/GenBank/DDBJ databases">
        <authorList>
            <person name="Zhang R."/>
            <person name="Schippers A."/>
        </authorList>
    </citation>
    <scope>NUCLEOTIDE SEQUENCE [LARGE SCALE GENOMIC DNA]</scope>
    <source>
        <strain evidence="2 3">DSM 109850</strain>
    </source>
</reference>
<dbReference type="GO" id="GO:0009254">
    <property type="term" value="P:peptidoglycan turnover"/>
    <property type="evidence" value="ECO:0007669"/>
    <property type="project" value="TreeGrafter"/>
</dbReference>
<dbReference type="GO" id="GO:0016803">
    <property type="term" value="F:ether hydrolase activity"/>
    <property type="evidence" value="ECO:0007669"/>
    <property type="project" value="TreeGrafter"/>
</dbReference>
<evidence type="ECO:0000313" key="2">
    <source>
        <dbReference type="EMBL" id="NMP23910.1"/>
    </source>
</evidence>
<dbReference type="PANTHER" id="PTHR10088">
    <property type="entry name" value="GLUCOKINASE REGULATORY PROTEIN"/>
    <property type="match status" value="1"/>
</dbReference>
<organism evidence="2 3">
    <name type="scientific">Sulfobacillus harzensis</name>
    <dbReference type="NCBI Taxonomy" id="2729629"/>
    <lineage>
        <taxon>Bacteria</taxon>
        <taxon>Bacillati</taxon>
        <taxon>Bacillota</taxon>
        <taxon>Clostridia</taxon>
        <taxon>Eubacteriales</taxon>
        <taxon>Clostridiales Family XVII. Incertae Sedis</taxon>
        <taxon>Sulfobacillus</taxon>
    </lineage>
</organism>
<sequence>DTGPEVVMGSTRLKAGTAEKMVLNMLSTGSMVGLGKTYRNLMVDMRPTNRKLRNRAIQIVSLATGVGREQAKQLLIHAQGRVKVAVAMQVLGTSAREATKRLQECGGVLSRL</sequence>
<dbReference type="PANTHER" id="PTHR10088:SF4">
    <property type="entry name" value="GLUCOKINASE REGULATORY PROTEIN"/>
    <property type="match status" value="1"/>
</dbReference>
<accession>A0A7Y0L7L8</accession>
<dbReference type="Proteomes" id="UP000533476">
    <property type="component" value="Unassembled WGS sequence"/>
</dbReference>
<dbReference type="SUPFAM" id="SSF53697">
    <property type="entry name" value="SIS domain"/>
    <property type="match status" value="1"/>
</dbReference>
<feature type="non-terminal residue" evidence="2">
    <location>
        <position position="1"/>
    </location>
</feature>
<dbReference type="GO" id="GO:0097367">
    <property type="term" value="F:carbohydrate derivative binding"/>
    <property type="evidence" value="ECO:0007669"/>
    <property type="project" value="InterPro"/>
</dbReference>
<gene>
    <name evidence="2" type="primary">murQ</name>
    <name evidence="2" type="synonym">yfeU</name>
    <name evidence="2" type="ORF">HIJ39_16375</name>
</gene>
<dbReference type="AlphaFoldDB" id="A0A7Y0L7L8"/>
<dbReference type="Pfam" id="PF20741">
    <property type="entry name" value="GKRP-like_C"/>
    <property type="match status" value="1"/>
</dbReference>
<comment type="caution">
    <text evidence="2">The sequence shown here is derived from an EMBL/GenBank/DDBJ whole genome shotgun (WGS) entry which is preliminary data.</text>
</comment>
<dbReference type="Gene3D" id="1.10.8.1080">
    <property type="match status" value="1"/>
</dbReference>
<evidence type="ECO:0000313" key="3">
    <source>
        <dbReference type="Proteomes" id="UP000533476"/>
    </source>
</evidence>
<evidence type="ECO:0000256" key="1">
    <source>
        <dbReference type="ARBA" id="ARBA00023277"/>
    </source>
</evidence>
<dbReference type="GO" id="GO:0046348">
    <property type="term" value="P:amino sugar catabolic process"/>
    <property type="evidence" value="ECO:0007669"/>
    <property type="project" value="TreeGrafter"/>
</dbReference>
<dbReference type="EMBL" id="JABBVZ010000072">
    <property type="protein sequence ID" value="NMP23910.1"/>
    <property type="molecule type" value="Genomic_DNA"/>
</dbReference>
<keyword evidence="1" id="KW-0119">Carbohydrate metabolism</keyword>
<name>A0A7Y0L7L8_9FIRM</name>
<keyword evidence="3" id="KW-1185">Reference proteome</keyword>
<protein>
    <submittedName>
        <fullName evidence="2">N-acetylmuramic acid 6-phosphate etherase</fullName>
    </submittedName>
</protein>
<dbReference type="InterPro" id="IPR005486">
    <property type="entry name" value="Glucokinase_regulatory_CS"/>
</dbReference>
<dbReference type="InterPro" id="IPR046348">
    <property type="entry name" value="SIS_dom_sf"/>
</dbReference>
<dbReference type="InterPro" id="IPR040190">
    <property type="entry name" value="MURQ/GCKR"/>
</dbReference>
<dbReference type="GO" id="GO:0016835">
    <property type="term" value="F:carbon-oxygen lyase activity"/>
    <property type="evidence" value="ECO:0007669"/>
    <property type="project" value="TreeGrafter"/>
</dbReference>